<dbReference type="Gramene" id="AET3Gv20743700.1">
    <property type="protein sequence ID" value="AET3Gv20743700.1"/>
    <property type="gene ID" value="AET3Gv20743700"/>
</dbReference>
<evidence type="ECO:0000256" key="1">
    <source>
        <dbReference type="SAM" id="MobiDB-lite"/>
    </source>
</evidence>
<protein>
    <submittedName>
        <fullName evidence="2">Uncharacterized protein</fullName>
    </submittedName>
</protein>
<sequence>PVGEKAACARRRDVVSRPPRPTSIRPPWSNLARPLQAPASMYIYKLYRAGQTIFPLSLSLTTKLKPDLAQEDPELASRLDIRSYIYDSHRSGGRSSMGNCFKLQRASESWVDDDEWEVDVVEGTKAAAENEKTGRVEVKIRVTKRQVQELLQQAARDGKGKRATEKVLTDLINSGTVCYHDDHETRGHWRPSLQSITEAEEP</sequence>
<feature type="compositionally biased region" description="Polar residues" evidence="1">
    <location>
        <begin position="192"/>
        <end position="202"/>
    </location>
</feature>
<dbReference type="PANTHER" id="PTHR33647:SF5">
    <property type="entry name" value="OS01G0793900 PROTEIN"/>
    <property type="match status" value="1"/>
</dbReference>
<organism evidence="2 3">
    <name type="scientific">Aegilops tauschii subsp. strangulata</name>
    <name type="common">Goatgrass</name>
    <dbReference type="NCBI Taxonomy" id="200361"/>
    <lineage>
        <taxon>Eukaryota</taxon>
        <taxon>Viridiplantae</taxon>
        <taxon>Streptophyta</taxon>
        <taxon>Embryophyta</taxon>
        <taxon>Tracheophyta</taxon>
        <taxon>Spermatophyta</taxon>
        <taxon>Magnoliopsida</taxon>
        <taxon>Liliopsida</taxon>
        <taxon>Poales</taxon>
        <taxon>Poaceae</taxon>
        <taxon>BOP clade</taxon>
        <taxon>Pooideae</taxon>
        <taxon>Triticodae</taxon>
        <taxon>Triticeae</taxon>
        <taxon>Triticinae</taxon>
        <taxon>Aegilops</taxon>
    </lineage>
</organism>
<dbReference type="EnsemblPlants" id="AET3Gv20743700.1">
    <property type="protein sequence ID" value="AET3Gv20743700.1"/>
    <property type="gene ID" value="AET3Gv20743700"/>
</dbReference>
<feature type="region of interest" description="Disordered" evidence="1">
    <location>
        <begin position="1"/>
        <end position="27"/>
    </location>
</feature>
<dbReference type="Proteomes" id="UP000015105">
    <property type="component" value="Chromosome 3D"/>
</dbReference>
<feature type="region of interest" description="Disordered" evidence="1">
    <location>
        <begin position="183"/>
        <end position="202"/>
    </location>
</feature>
<proteinExistence type="predicted"/>
<accession>A0A453FQ33</accession>
<dbReference type="AlphaFoldDB" id="A0A453FQ33"/>
<dbReference type="PANTHER" id="PTHR33647">
    <property type="entry name" value="OS01G0793900 PROTEIN"/>
    <property type="match status" value="1"/>
</dbReference>
<reference evidence="2" key="4">
    <citation type="submission" date="2019-03" db="UniProtKB">
        <authorList>
            <consortium name="EnsemblPlants"/>
        </authorList>
    </citation>
    <scope>IDENTIFICATION</scope>
</reference>
<reference evidence="2" key="3">
    <citation type="journal article" date="2017" name="Nature">
        <title>Genome sequence of the progenitor of the wheat D genome Aegilops tauschii.</title>
        <authorList>
            <person name="Luo M.C."/>
            <person name="Gu Y.Q."/>
            <person name="Puiu D."/>
            <person name="Wang H."/>
            <person name="Twardziok S.O."/>
            <person name="Deal K.R."/>
            <person name="Huo N."/>
            <person name="Zhu T."/>
            <person name="Wang L."/>
            <person name="Wang Y."/>
            <person name="McGuire P.E."/>
            <person name="Liu S."/>
            <person name="Long H."/>
            <person name="Ramasamy R.K."/>
            <person name="Rodriguez J.C."/>
            <person name="Van S.L."/>
            <person name="Yuan L."/>
            <person name="Wang Z."/>
            <person name="Xia Z."/>
            <person name="Xiao L."/>
            <person name="Anderson O.D."/>
            <person name="Ouyang S."/>
            <person name="Liang Y."/>
            <person name="Zimin A.V."/>
            <person name="Pertea G."/>
            <person name="Qi P."/>
            <person name="Bennetzen J.L."/>
            <person name="Dai X."/>
            <person name="Dawson M.W."/>
            <person name="Muller H.G."/>
            <person name="Kugler K."/>
            <person name="Rivarola-Duarte L."/>
            <person name="Spannagl M."/>
            <person name="Mayer K.F.X."/>
            <person name="Lu F.H."/>
            <person name="Bevan M.W."/>
            <person name="Leroy P."/>
            <person name="Li P."/>
            <person name="You F.M."/>
            <person name="Sun Q."/>
            <person name="Liu Z."/>
            <person name="Lyons E."/>
            <person name="Wicker T."/>
            <person name="Salzberg S.L."/>
            <person name="Devos K.M."/>
            <person name="Dvorak J."/>
        </authorList>
    </citation>
    <scope>NUCLEOTIDE SEQUENCE [LARGE SCALE GENOMIC DNA]</scope>
    <source>
        <strain evidence="2">cv. AL8/78</strain>
    </source>
</reference>
<keyword evidence="3" id="KW-1185">Reference proteome</keyword>
<reference evidence="2" key="5">
    <citation type="journal article" date="2021" name="G3 (Bethesda)">
        <title>Aegilops tauschii genome assembly Aet v5.0 features greater sequence contiguity and improved annotation.</title>
        <authorList>
            <person name="Wang L."/>
            <person name="Zhu T."/>
            <person name="Rodriguez J.C."/>
            <person name="Deal K.R."/>
            <person name="Dubcovsky J."/>
            <person name="McGuire P.E."/>
            <person name="Lux T."/>
            <person name="Spannagl M."/>
            <person name="Mayer K.F.X."/>
            <person name="Baldrich P."/>
            <person name="Meyers B.C."/>
            <person name="Huo N."/>
            <person name="Gu Y.Q."/>
            <person name="Zhou H."/>
            <person name="Devos K.M."/>
            <person name="Bennetzen J.L."/>
            <person name="Unver T."/>
            <person name="Budak H."/>
            <person name="Gulick P.J."/>
            <person name="Galiba G."/>
            <person name="Kalapos B."/>
            <person name="Nelson D.R."/>
            <person name="Li P."/>
            <person name="You F.M."/>
            <person name="Luo M.C."/>
            <person name="Dvorak J."/>
        </authorList>
    </citation>
    <scope>NUCLEOTIDE SEQUENCE [LARGE SCALE GENOMIC DNA]</scope>
    <source>
        <strain evidence="2">cv. AL8/78</strain>
    </source>
</reference>
<reference evidence="3" key="1">
    <citation type="journal article" date="2014" name="Science">
        <title>Ancient hybridizations among the ancestral genomes of bread wheat.</title>
        <authorList>
            <consortium name="International Wheat Genome Sequencing Consortium,"/>
            <person name="Marcussen T."/>
            <person name="Sandve S.R."/>
            <person name="Heier L."/>
            <person name="Spannagl M."/>
            <person name="Pfeifer M."/>
            <person name="Jakobsen K.S."/>
            <person name="Wulff B.B."/>
            <person name="Steuernagel B."/>
            <person name="Mayer K.F."/>
            <person name="Olsen O.A."/>
        </authorList>
    </citation>
    <scope>NUCLEOTIDE SEQUENCE [LARGE SCALE GENOMIC DNA]</scope>
    <source>
        <strain evidence="3">cv. AL8/78</strain>
    </source>
</reference>
<dbReference type="STRING" id="200361.A0A453FQ33"/>
<name>A0A453FQ33_AEGTS</name>
<reference evidence="3" key="2">
    <citation type="journal article" date="2017" name="Nat. Plants">
        <title>The Aegilops tauschii genome reveals multiple impacts of transposons.</title>
        <authorList>
            <person name="Zhao G."/>
            <person name="Zou C."/>
            <person name="Li K."/>
            <person name="Wang K."/>
            <person name="Li T."/>
            <person name="Gao L."/>
            <person name="Zhang X."/>
            <person name="Wang H."/>
            <person name="Yang Z."/>
            <person name="Liu X."/>
            <person name="Jiang W."/>
            <person name="Mao L."/>
            <person name="Kong X."/>
            <person name="Jiao Y."/>
            <person name="Jia J."/>
        </authorList>
    </citation>
    <scope>NUCLEOTIDE SEQUENCE [LARGE SCALE GENOMIC DNA]</scope>
    <source>
        <strain evidence="3">cv. AL8/78</strain>
    </source>
</reference>
<evidence type="ECO:0000313" key="3">
    <source>
        <dbReference type="Proteomes" id="UP000015105"/>
    </source>
</evidence>
<evidence type="ECO:0000313" key="2">
    <source>
        <dbReference type="EnsemblPlants" id="AET3Gv20743700.1"/>
    </source>
</evidence>